<evidence type="ECO:0000313" key="12">
    <source>
        <dbReference type="Proteomes" id="UP000294856"/>
    </source>
</evidence>
<dbReference type="Gene3D" id="3.40.50.80">
    <property type="entry name" value="Nucleotide-binding domain of ferredoxin-NADP reductase (FNR) module"/>
    <property type="match status" value="1"/>
</dbReference>
<dbReference type="RefSeq" id="WP_067444712.1">
    <property type="nucleotide sequence ID" value="NZ_SMFR01000002.1"/>
</dbReference>
<dbReference type="EMBL" id="SMFR01000002">
    <property type="protein sequence ID" value="TCJ96474.1"/>
    <property type="molecule type" value="Genomic_DNA"/>
</dbReference>
<dbReference type="PROSITE" id="PS51085">
    <property type="entry name" value="2FE2S_FER_2"/>
    <property type="match status" value="1"/>
</dbReference>
<dbReference type="OrthoDB" id="9796486at2"/>
<dbReference type="AlphaFoldDB" id="A0A4R1FSA7"/>
<evidence type="ECO:0000256" key="6">
    <source>
        <dbReference type="ARBA" id="ARBA00023002"/>
    </source>
</evidence>
<feature type="domain" description="FAD-binding FR-type" evidence="10">
    <location>
        <begin position="5"/>
        <end position="107"/>
    </location>
</feature>
<dbReference type="Pfam" id="PF00175">
    <property type="entry name" value="NAD_binding_1"/>
    <property type="match status" value="1"/>
</dbReference>
<dbReference type="Pfam" id="PF00111">
    <property type="entry name" value="Fer2"/>
    <property type="match status" value="1"/>
</dbReference>
<dbReference type="InterPro" id="IPR001433">
    <property type="entry name" value="OxRdtase_FAD/NAD-bd"/>
</dbReference>
<keyword evidence="3" id="KW-0001">2Fe-2S</keyword>
<feature type="domain" description="2Fe-2S ferredoxin-type" evidence="9">
    <location>
        <begin position="251"/>
        <end position="339"/>
    </location>
</feature>
<dbReference type="Pfam" id="PF00970">
    <property type="entry name" value="FAD_binding_6"/>
    <property type="match status" value="1"/>
</dbReference>
<keyword evidence="2" id="KW-0285">Flavoprotein</keyword>
<gene>
    <name evidence="11" type="ORF">DFR71_2504</name>
</gene>
<evidence type="ECO:0000313" key="11">
    <source>
        <dbReference type="EMBL" id="TCJ96474.1"/>
    </source>
</evidence>
<dbReference type="PROSITE" id="PS51384">
    <property type="entry name" value="FAD_FR"/>
    <property type="match status" value="1"/>
</dbReference>
<reference evidence="11 12" key="1">
    <citation type="submission" date="2019-03" db="EMBL/GenBank/DDBJ databases">
        <title>Genomic Encyclopedia of Type Strains, Phase IV (KMG-IV): sequencing the most valuable type-strain genomes for metagenomic binning, comparative biology and taxonomic classification.</title>
        <authorList>
            <person name="Goeker M."/>
        </authorList>
    </citation>
    <scope>NUCLEOTIDE SEQUENCE [LARGE SCALE GENOMIC DNA]</scope>
    <source>
        <strain evidence="11 12">DSM 44684</strain>
    </source>
</reference>
<dbReference type="SUPFAM" id="SSF52343">
    <property type="entry name" value="Ferredoxin reductase-like, C-terminal NADP-linked domain"/>
    <property type="match status" value="1"/>
</dbReference>
<dbReference type="InterPro" id="IPR006058">
    <property type="entry name" value="2Fe2S_fd_BS"/>
</dbReference>
<sequence length="339" mass="36216">MARTPLFQRATVTRIIKETADARTFVLAPHEGAVSYVAGQFCTFRVRVDDVELFRSYSMSSAPETDAELMTTVKRVVGGRVSNWLIDNLSEGDVIEMSRPAGKFCLRESERPLLGFSGGSGITPVLSLAKSALATTDRRVRLLCVDRDRASAIFDATLEELVARYPTRLEVLRHLDADSGLLDPAAVRAFVADDGAADSYICGPEAFMAMVEEALPGPGAIFSERFGAAEPVVAVAEPEPTATPEPAATAGTVTVILGRKKVTVPRNAGETLLESARRGGLTPPFSCESGNCATCMAVLTQGSATMRVNDALTDDEVAEGYVLTCQAIPDTAETTVRYE</sequence>
<dbReference type="GO" id="GO:0046872">
    <property type="term" value="F:metal ion binding"/>
    <property type="evidence" value="ECO:0007669"/>
    <property type="project" value="UniProtKB-KW"/>
</dbReference>
<name>A0A4R1FSA7_9NOCA</name>
<evidence type="ECO:0000256" key="3">
    <source>
        <dbReference type="ARBA" id="ARBA00022714"/>
    </source>
</evidence>
<protein>
    <submittedName>
        <fullName evidence="11">Ferredoxin-NADP reductase</fullName>
    </submittedName>
</protein>
<dbReference type="CDD" id="cd00207">
    <property type="entry name" value="fer2"/>
    <property type="match status" value="1"/>
</dbReference>
<dbReference type="Gene3D" id="2.40.30.10">
    <property type="entry name" value="Translation factors"/>
    <property type="match status" value="1"/>
</dbReference>
<evidence type="ECO:0000256" key="4">
    <source>
        <dbReference type="ARBA" id="ARBA00022723"/>
    </source>
</evidence>
<dbReference type="SUPFAM" id="SSF54292">
    <property type="entry name" value="2Fe-2S ferredoxin-like"/>
    <property type="match status" value="1"/>
</dbReference>
<dbReference type="InterPro" id="IPR012675">
    <property type="entry name" value="Beta-grasp_dom_sf"/>
</dbReference>
<dbReference type="GO" id="GO:0051537">
    <property type="term" value="F:2 iron, 2 sulfur cluster binding"/>
    <property type="evidence" value="ECO:0007669"/>
    <property type="project" value="UniProtKB-KW"/>
</dbReference>
<dbReference type="InterPro" id="IPR039261">
    <property type="entry name" value="FNR_nucleotide-bd"/>
</dbReference>
<comment type="caution">
    <text evidence="11">The sequence shown here is derived from an EMBL/GenBank/DDBJ whole genome shotgun (WGS) entry which is preliminary data.</text>
</comment>
<keyword evidence="7" id="KW-0408">Iron</keyword>
<dbReference type="Proteomes" id="UP000294856">
    <property type="component" value="Unassembled WGS sequence"/>
</dbReference>
<dbReference type="InterPro" id="IPR017938">
    <property type="entry name" value="Riboflavin_synthase-like_b-brl"/>
</dbReference>
<keyword evidence="4" id="KW-0479">Metal-binding</keyword>
<evidence type="ECO:0000256" key="1">
    <source>
        <dbReference type="ARBA" id="ARBA00001974"/>
    </source>
</evidence>
<dbReference type="CDD" id="cd06214">
    <property type="entry name" value="PA_degradation_oxidoreductase_like"/>
    <property type="match status" value="1"/>
</dbReference>
<dbReference type="Gene3D" id="3.10.20.30">
    <property type="match status" value="1"/>
</dbReference>
<proteinExistence type="predicted"/>
<dbReference type="InterPro" id="IPR036010">
    <property type="entry name" value="2Fe-2S_ferredoxin-like_sf"/>
</dbReference>
<keyword evidence="8" id="KW-0411">Iron-sulfur</keyword>
<evidence type="ECO:0000259" key="9">
    <source>
        <dbReference type="PROSITE" id="PS51085"/>
    </source>
</evidence>
<keyword evidence="12" id="KW-1185">Reference proteome</keyword>
<dbReference type="InterPro" id="IPR050415">
    <property type="entry name" value="MRET"/>
</dbReference>
<dbReference type="InterPro" id="IPR017927">
    <property type="entry name" value="FAD-bd_FR_type"/>
</dbReference>
<dbReference type="InterPro" id="IPR008333">
    <property type="entry name" value="Cbr1-like_FAD-bd_dom"/>
</dbReference>
<organism evidence="11 12">
    <name type="scientific">Nocardia alba</name>
    <dbReference type="NCBI Taxonomy" id="225051"/>
    <lineage>
        <taxon>Bacteria</taxon>
        <taxon>Bacillati</taxon>
        <taxon>Actinomycetota</taxon>
        <taxon>Actinomycetes</taxon>
        <taxon>Mycobacteriales</taxon>
        <taxon>Nocardiaceae</taxon>
        <taxon>Nocardia</taxon>
    </lineage>
</organism>
<dbReference type="GO" id="GO:0016491">
    <property type="term" value="F:oxidoreductase activity"/>
    <property type="evidence" value="ECO:0007669"/>
    <property type="project" value="UniProtKB-KW"/>
</dbReference>
<dbReference type="GO" id="GO:0050660">
    <property type="term" value="F:flavin adenine dinucleotide binding"/>
    <property type="evidence" value="ECO:0007669"/>
    <property type="project" value="TreeGrafter"/>
</dbReference>
<dbReference type="STRING" id="1210063.GCA_001612665_00165"/>
<dbReference type="PROSITE" id="PS00197">
    <property type="entry name" value="2FE2S_FER_1"/>
    <property type="match status" value="1"/>
</dbReference>
<keyword evidence="5" id="KW-0274">FAD</keyword>
<evidence type="ECO:0000256" key="5">
    <source>
        <dbReference type="ARBA" id="ARBA00022827"/>
    </source>
</evidence>
<evidence type="ECO:0000256" key="8">
    <source>
        <dbReference type="ARBA" id="ARBA00023014"/>
    </source>
</evidence>
<dbReference type="PANTHER" id="PTHR47354:SF8">
    <property type="entry name" value="1,2-PHENYLACETYL-COA EPOXIDASE, SUBUNIT E"/>
    <property type="match status" value="1"/>
</dbReference>
<dbReference type="InterPro" id="IPR001041">
    <property type="entry name" value="2Fe-2S_ferredoxin-type"/>
</dbReference>
<dbReference type="SUPFAM" id="SSF63380">
    <property type="entry name" value="Riboflavin synthase domain-like"/>
    <property type="match status" value="1"/>
</dbReference>
<evidence type="ECO:0000256" key="7">
    <source>
        <dbReference type="ARBA" id="ARBA00023004"/>
    </source>
</evidence>
<keyword evidence="6" id="KW-0560">Oxidoreductase</keyword>
<evidence type="ECO:0000259" key="10">
    <source>
        <dbReference type="PROSITE" id="PS51384"/>
    </source>
</evidence>
<comment type="cofactor">
    <cofactor evidence="1">
        <name>FAD</name>
        <dbReference type="ChEBI" id="CHEBI:57692"/>
    </cofactor>
</comment>
<dbReference type="PRINTS" id="PR00409">
    <property type="entry name" value="PHDIOXRDTASE"/>
</dbReference>
<dbReference type="PANTHER" id="PTHR47354">
    <property type="entry name" value="NADH OXIDOREDUCTASE HCR"/>
    <property type="match status" value="1"/>
</dbReference>
<evidence type="ECO:0000256" key="2">
    <source>
        <dbReference type="ARBA" id="ARBA00022630"/>
    </source>
</evidence>
<accession>A0A4R1FSA7</accession>